<evidence type="ECO:0000256" key="1">
    <source>
        <dbReference type="ARBA" id="ARBA00022478"/>
    </source>
</evidence>
<feature type="region of interest" description="Disordered" evidence="7">
    <location>
        <begin position="43"/>
        <end position="67"/>
    </location>
</feature>
<feature type="domain" description="RNA polymerase N-terminal" evidence="8">
    <location>
        <begin position="96"/>
        <end position="264"/>
    </location>
</feature>
<name>R9PL38_PSEHS</name>
<keyword evidence="10" id="KW-1185">Reference proteome</keyword>
<dbReference type="GO" id="GO:0006351">
    <property type="term" value="P:DNA-templated transcription"/>
    <property type="evidence" value="ECO:0007669"/>
    <property type="project" value="InterPro"/>
</dbReference>
<reference evidence="10" key="1">
    <citation type="journal article" date="2013" name="Genome Announc.">
        <title>Draft genome sequence of the basidiomycetous yeast-like fungus Pseudozyma hubeiensis SY62, which produces an abundant amount of the biosurfactant mannosylerythritol lipids.</title>
        <authorList>
            <person name="Konishi M."/>
            <person name="Hatada Y."/>
            <person name="Horiuchi J."/>
        </authorList>
    </citation>
    <scope>NUCLEOTIDE SEQUENCE [LARGE SCALE GENOMIC DNA]</scope>
    <source>
        <strain evidence="10">SY62</strain>
    </source>
</reference>
<evidence type="ECO:0000256" key="2">
    <source>
        <dbReference type="ARBA" id="ARBA00022679"/>
    </source>
</evidence>
<evidence type="ECO:0000256" key="4">
    <source>
        <dbReference type="ARBA" id="ARBA00023163"/>
    </source>
</evidence>
<dbReference type="EMBL" id="DF238821">
    <property type="protein sequence ID" value="GAC98800.1"/>
    <property type="molecule type" value="Genomic_DNA"/>
</dbReference>
<comment type="similarity">
    <text evidence="6">Belongs to the RNA polymerase beta' chain family.</text>
</comment>
<dbReference type="EC" id="2.7.7.6" evidence="6"/>
<evidence type="ECO:0000259" key="8">
    <source>
        <dbReference type="SMART" id="SM00663"/>
    </source>
</evidence>
<comment type="function">
    <text evidence="6">DNA-dependent RNA polymerase catalyzes the transcription of DNA into RNA using the four ribonucleoside triphosphates as substrates.</text>
</comment>
<sequence length="264" mass="29281">MRLARIVFSPTHASVRSTDLSDLRCGRIQPNIRREGLELFTQWKKGQGEDKDGKENATAQAEKRPLPASDAHTILKKMSSEDIATLGLSEDNARPDWMVLTVLPVPPPPVRPSVQDGGEDDLMYKLADVIRANATLKKMEQEGTPAHILADFDQLLQFQCATFMDNDIAGQPQAMQSSGRPNKSIHVRLKGKEGRLGGNMMGKRVNFSARTVITGDPPLELDEVGVPKSIARNLTYPERVTPYNRAWLFVRTSTRPPDPDDRSG</sequence>
<evidence type="ECO:0000313" key="10">
    <source>
        <dbReference type="Proteomes" id="UP000014071"/>
    </source>
</evidence>
<dbReference type="InterPro" id="IPR007080">
    <property type="entry name" value="RNA_pol_Rpb1_1"/>
</dbReference>
<accession>R9PL38</accession>
<dbReference type="PANTHER" id="PTHR19376:SF37">
    <property type="entry name" value="DNA-DIRECTED RNA POLYMERASE II SUBUNIT RPB1"/>
    <property type="match status" value="1"/>
</dbReference>
<dbReference type="AlphaFoldDB" id="R9PL38"/>
<dbReference type="SMART" id="SM00663">
    <property type="entry name" value="RPOLA_N"/>
    <property type="match status" value="1"/>
</dbReference>
<dbReference type="PANTHER" id="PTHR19376">
    <property type="entry name" value="DNA-DIRECTED RNA POLYMERASE"/>
    <property type="match status" value="1"/>
</dbReference>
<keyword evidence="3 6" id="KW-0548">Nucleotidyltransferase</keyword>
<dbReference type="SUPFAM" id="SSF64484">
    <property type="entry name" value="beta and beta-prime subunits of DNA dependent RNA-polymerase"/>
    <property type="match status" value="1"/>
</dbReference>
<dbReference type="Gene3D" id="2.40.40.20">
    <property type="match status" value="1"/>
</dbReference>
<dbReference type="InterPro" id="IPR006592">
    <property type="entry name" value="RNA_pol_N"/>
</dbReference>
<proteinExistence type="inferred from homology"/>
<dbReference type="InterPro" id="IPR045867">
    <property type="entry name" value="DNA-dir_RpoC_beta_prime"/>
</dbReference>
<dbReference type="GO" id="GO:0003677">
    <property type="term" value="F:DNA binding"/>
    <property type="evidence" value="ECO:0007669"/>
    <property type="project" value="InterPro"/>
</dbReference>
<feature type="compositionally biased region" description="Basic and acidic residues" evidence="7">
    <location>
        <begin position="46"/>
        <end position="65"/>
    </location>
</feature>
<dbReference type="Gene3D" id="3.30.1490.180">
    <property type="entry name" value="RNA polymerase ii"/>
    <property type="match status" value="1"/>
</dbReference>
<keyword evidence="4 6" id="KW-0804">Transcription</keyword>
<keyword evidence="1 6" id="KW-0240">DNA-directed RNA polymerase</keyword>
<evidence type="ECO:0000256" key="7">
    <source>
        <dbReference type="SAM" id="MobiDB-lite"/>
    </source>
</evidence>
<evidence type="ECO:0000256" key="3">
    <source>
        <dbReference type="ARBA" id="ARBA00022695"/>
    </source>
</evidence>
<dbReference type="eggNOG" id="KOG0260">
    <property type="taxonomic scope" value="Eukaryota"/>
</dbReference>
<gene>
    <name evidence="9" type="ORF">PHSY_006395</name>
</gene>
<organism evidence="9 10">
    <name type="scientific">Pseudozyma hubeiensis (strain SY62)</name>
    <name type="common">Yeast</name>
    <dbReference type="NCBI Taxonomy" id="1305764"/>
    <lineage>
        <taxon>Eukaryota</taxon>
        <taxon>Fungi</taxon>
        <taxon>Dikarya</taxon>
        <taxon>Basidiomycota</taxon>
        <taxon>Ustilaginomycotina</taxon>
        <taxon>Ustilaginomycetes</taxon>
        <taxon>Ustilaginales</taxon>
        <taxon>Ustilaginaceae</taxon>
        <taxon>Pseudozyma</taxon>
    </lineage>
</organism>
<dbReference type="GO" id="GO:0005665">
    <property type="term" value="C:RNA polymerase II, core complex"/>
    <property type="evidence" value="ECO:0007669"/>
    <property type="project" value="TreeGrafter"/>
</dbReference>
<dbReference type="Proteomes" id="UP000014071">
    <property type="component" value="Unassembled WGS sequence"/>
</dbReference>
<keyword evidence="2 6" id="KW-0808">Transferase</keyword>
<dbReference type="InterPro" id="IPR000722">
    <property type="entry name" value="RNA_pol_asu"/>
</dbReference>
<dbReference type="Pfam" id="PF04997">
    <property type="entry name" value="RNA_pol_Rpb1_1"/>
    <property type="match status" value="1"/>
</dbReference>
<protein>
    <recommendedName>
        <fullName evidence="6">DNA-directed RNA polymerase subunit</fullName>
        <ecNumber evidence="6">2.7.7.6</ecNumber>
    </recommendedName>
</protein>
<evidence type="ECO:0000313" key="9">
    <source>
        <dbReference type="EMBL" id="GAC98800.1"/>
    </source>
</evidence>
<comment type="catalytic activity">
    <reaction evidence="5 6">
        <text>RNA(n) + a ribonucleoside 5'-triphosphate = RNA(n+1) + diphosphate</text>
        <dbReference type="Rhea" id="RHEA:21248"/>
        <dbReference type="Rhea" id="RHEA-COMP:14527"/>
        <dbReference type="Rhea" id="RHEA-COMP:17342"/>
        <dbReference type="ChEBI" id="CHEBI:33019"/>
        <dbReference type="ChEBI" id="CHEBI:61557"/>
        <dbReference type="ChEBI" id="CHEBI:140395"/>
        <dbReference type="EC" id="2.7.7.6"/>
    </reaction>
</comment>
<dbReference type="STRING" id="1305764.R9PL38"/>
<dbReference type="OrthoDB" id="2647378at2759"/>
<evidence type="ECO:0000256" key="5">
    <source>
        <dbReference type="ARBA" id="ARBA00048552"/>
    </source>
</evidence>
<evidence type="ECO:0000256" key="6">
    <source>
        <dbReference type="RuleBase" id="RU004279"/>
    </source>
</evidence>
<dbReference type="RefSeq" id="XP_012192387.1">
    <property type="nucleotide sequence ID" value="XM_012336997.1"/>
</dbReference>
<dbReference type="GeneID" id="24111666"/>
<dbReference type="Pfam" id="PF00623">
    <property type="entry name" value="RNA_pol_Rpb1_2"/>
    <property type="match status" value="1"/>
</dbReference>
<dbReference type="GO" id="GO:0003899">
    <property type="term" value="F:DNA-directed RNA polymerase activity"/>
    <property type="evidence" value="ECO:0007669"/>
    <property type="project" value="UniProtKB-EC"/>
</dbReference>
<dbReference type="HOGENOM" id="CLU_1054228_0_0_1"/>